<evidence type="ECO:0000313" key="1">
    <source>
        <dbReference type="EMBL" id="SMD42121.1"/>
    </source>
</evidence>
<gene>
    <name evidence="1" type="ORF">SAMN00777080_0658</name>
</gene>
<keyword evidence="2" id="KW-1185">Reference proteome</keyword>
<organism evidence="1 2">
    <name type="scientific">Aquiflexum balticum DSM 16537</name>
    <dbReference type="NCBI Taxonomy" id="758820"/>
    <lineage>
        <taxon>Bacteria</taxon>
        <taxon>Pseudomonadati</taxon>
        <taxon>Bacteroidota</taxon>
        <taxon>Cytophagia</taxon>
        <taxon>Cytophagales</taxon>
        <taxon>Cyclobacteriaceae</taxon>
        <taxon>Aquiflexum</taxon>
    </lineage>
</organism>
<dbReference type="EMBL" id="LT838813">
    <property type="protein sequence ID" value="SMD42121.1"/>
    <property type="molecule type" value="Genomic_DNA"/>
</dbReference>
<reference evidence="2" key="1">
    <citation type="submission" date="2017-04" db="EMBL/GenBank/DDBJ databases">
        <authorList>
            <person name="Varghese N."/>
            <person name="Submissions S."/>
        </authorList>
    </citation>
    <scope>NUCLEOTIDE SEQUENCE [LARGE SCALE GENOMIC DNA]</scope>
    <source>
        <strain evidence="2">DSM 16537</strain>
    </source>
</reference>
<dbReference type="Proteomes" id="UP000192333">
    <property type="component" value="Chromosome I"/>
</dbReference>
<dbReference type="STRING" id="758820.SAMN00777080_0658"/>
<dbReference type="AlphaFoldDB" id="A0A1W2GZS4"/>
<proteinExistence type="predicted"/>
<accession>A0A1W2GZS4</accession>
<sequence length="54" mass="6285">MQDIEYQVCIIKIEAVSQVKSPKILSKNYLALDLAKLCVRVPSWQFGQIWPQKH</sequence>
<protein>
    <submittedName>
        <fullName evidence="1">Uncharacterized protein</fullName>
    </submittedName>
</protein>
<name>A0A1W2GZS4_9BACT</name>
<evidence type="ECO:0000313" key="2">
    <source>
        <dbReference type="Proteomes" id="UP000192333"/>
    </source>
</evidence>